<proteinExistence type="predicted"/>
<evidence type="ECO:0000313" key="1">
    <source>
        <dbReference type="EMBL" id="OXA48918.1"/>
    </source>
</evidence>
<gene>
    <name evidence="1" type="ORF">Fcan01_16168</name>
</gene>
<name>A0A226DV69_FOLCA</name>
<accession>A0A226DV69</accession>
<reference evidence="1 2" key="1">
    <citation type="submission" date="2015-12" db="EMBL/GenBank/DDBJ databases">
        <title>The genome of Folsomia candida.</title>
        <authorList>
            <person name="Faddeeva A."/>
            <person name="Derks M.F."/>
            <person name="Anvar Y."/>
            <person name="Smit S."/>
            <person name="Van Straalen N."/>
            <person name="Roelofs D."/>
        </authorList>
    </citation>
    <scope>NUCLEOTIDE SEQUENCE [LARGE SCALE GENOMIC DNA]</scope>
    <source>
        <strain evidence="1 2">VU population</strain>
        <tissue evidence="1">Whole body</tissue>
    </source>
</reference>
<evidence type="ECO:0000313" key="2">
    <source>
        <dbReference type="Proteomes" id="UP000198287"/>
    </source>
</evidence>
<dbReference type="EMBL" id="LNIX01000011">
    <property type="protein sequence ID" value="OXA48918.1"/>
    <property type="molecule type" value="Genomic_DNA"/>
</dbReference>
<dbReference type="AlphaFoldDB" id="A0A226DV69"/>
<comment type="caution">
    <text evidence="1">The sequence shown here is derived from an EMBL/GenBank/DDBJ whole genome shotgun (WGS) entry which is preliminary data.</text>
</comment>
<protein>
    <submittedName>
        <fullName evidence="1">Uncharacterized protein</fullName>
    </submittedName>
</protein>
<keyword evidence="2" id="KW-1185">Reference proteome</keyword>
<dbReference type="Proteomes" id="UP000198287">
    <property type="component" value="Unassembled WGS sequence"/>
</dbReference>
<sequence>MVYTQGKFSWGTKGPTHGPVMLLDYDARISLVTGDIIQNKFSLLRRRNSAPHCWATLTILPEKASLLDGNRHYTLRRQPSFIYSSWLSNDFIMLTGAKQDVEIYLRRINVLASLYCTEVILVDMTGGGNFLLRFDYHNLYHIKKPVTGMEDSAAWYHADCFDQLAQLGKHVSHLNKYFWTAIGPFGKNILRDLFDQINTRDPSRHYYQRLANLTSFHGFLSFLILQDTLISDFENSTPFCNVRPMYIMGFARLGGSGFVLNDVLWA</sequence>
<organism evidence="1 2">
    <name type="scientific">Folsomia candida</name>
    <name type="common">Springtail</name>
    <dbReference type="NCBI Taxonomy" id="158441"/>
    <lineage>
        <taxon>Eukaryota</taxon>
        <taxon>Metazoa</taxon>
        <taxon>Ecdysozoa</taxon>
        <taxon>Arthropoda</taxon>
        <taxon>Hexapoda</taxon>
        <taxon>Collembola</taxon>
        <taxon>Entomobryomorpha</taxon>
        <taxon>Isotomoidea</taxon>
        <taxon>Isotomidae</taxon>
        <taxon>Proisotominae</taxon>
        <taxon>Folsomia</taxon>
    </lineage>
</organism>